<dbReference type="PROSITE" id="PS51257">
    <property type="entry name" value="PROKAR_LIPOPROTEIN"/>
    <property type="match status" value="1"/>
</dbReference>
<dbReference type="PANTHER" id="PTHR40593">
    <property type="entry name" value="PENICILLIN-BINDING PROTEIN ACTIVATOR LPOB"/>
    <property type="match status" value="1"/>
</dbReference>
<sequence>MKTIAKLFCIASFFTVFSACNKHTVTRVSPDQQIDLSGRWNDTDSRLVAEEMVKDAINRQWRNDFVNKTNKKPVMIVGMITNKSHEHIEAETFIKNMEREFINTSTIRIVQNAEFREKMRQERADQQEFASPDTQKKWGKELGADYMMFGTINSIVDAVNKKQVTYYQVNLELADLETNEIVWVGEKQIKKYVTN</sequence>
<evidence type="ECO:0000256" key="1">
    <source>
        <dbReference type="SAM" id="SignalP"/>
    </source>
</evidence>
<dbReference type="Proteomes" id="UP000480178">
    <property type="component" value="Chromosome"/>
</dbReference>
<feature type="chain" id="PRO_5025566776" evidence="1">
    <location>
        <begin position="19"/>
        <end position="195"/>
    </location>
</feature>
<dbReference type="Gene3D" id="3.40.50.10610">
    <property type="entry name" value="ABC-type transport auxiliary lipoprotein component"/>
    <property type="match status" value="1"/>
</dbReference>
<organism evidence="2 3">
    <name type="scientific">Rhodocytophaga rosea</name>
    <dbReference type="NCBI Taxonomy" id="2704465"/>
    <lineage>
        <taxon>Bacteria</taxon>
        <taxon>Pseudomonadati</taxon>
        <taxon>Bacteroidota</taxon>
        <taxon>Cytophagia</taxon>
        <taxon>Cytophagales</taxon>
        <taxon>Rhodocytophagaceae</taxon>
        <taxon>Rhodocytophaga</taxon>
    </lineage>
</organism>
<dbReference type="Pfam" id="PF13036">
    <property type="entry name" value="LpoB"/>
    <property type="match status" value="1"/>
</dbReference>
<dbReference type="GO" id="GO:0009252">
    <property type="term" value="P:peptidoglycan biosynthetic process"/>
    <property type="evidence" value="ECO:0007669"/>
    <property type="project" value="TreeGrafter"/>
</dbReference>
<dbReference type="EMBL" id="CP048222">
    <property type="protein sequence ID" value="QHT71597.1"/>
    <property type="molecule type" value="Genomic_DNA"/>
</dbReference>
<evidence type="ECO:0000313" key="3">
    <source>
        <dbReference type="Proteomes" id="UP000480178"/>
    </source>
</evidence>
<dbReference type="GO" id="GO:0031241">
    <property type="term" value="C:periplasmic side of cell outer membrane"/>
    <property type="evidence" value="ECO:0007669"/>
    <property type="project" value="TreeGrafter"/>
</dbReference>
<dbReference type="RefSeq" id="WP_162447532.1">
    <property type="nucleotide sequence ID" value="NZ_CP048222.1"/>
</dbReference>
<dbReference type="GO" id="GO:0030234">
    <property type="term" value="F:enzyme regulator activity"/>
    <property type="evidence" value="ECO:0007669"/>
    <property type="project" value="TreeGrafter"/>
</dbReference>
<feature type="signal peptide" evidence="1">
    <location>
        <begin position="1"/>
        <end position="18"/>
    </location>
</feature>
<gene>
    <name evidence="2" type="ORF">GXP67_35490</name>
</gene>
<accession>A0A6C0GUQ3</accession>
<keyword evidence="3" id="KW-1185">Reference proteome</keyword>
<dbReference type="InterPro" id="IPR014094">
    <property type="entry name" value="LpoB"/>
</dbReference>
<protein>
    <submittedName>
        <fullName evidence="2">Penicillin-binding protein activator LpoB</fullName>
    </submittedName>
</protein>
<proteinExistence type="predicted"/>
<name>A0A6C0GUQ3_9BACT</name>
<dbReference type="KEGG" id="rhoz:GXP67_35490"/>
<keyword evidence="1" id="KW-0732">Signal</keyword>
<dbReference type="PANTHER" id="PTHR40593:SF1">
    <property type="entry name" value="PENICILLIN-BINDING PROTEIN ACTIVATOR LPOB"/>
    <property type="match status" value="1"/>
</dbReference>
<reference evidence="2 3" key="1">
    <citation type="submission" date="2020-01" db="EMBL/GenBank/DDBJ databases">
        <authorList>
            <person name="Kim M.K."/>
        </authorList>
    </citation>
    <scope>NUCLEOTIDE SEQUENCE [LARGE SCALE GENOMIC DNA]</scope>
    <source>
        <strain evidence="2 3">172606-1</strain>
    </source>
</reference>
<evidence type="ECO:0000313" key="2">
    <source>
        <dbReference type="EMBL" id="QHT71597.1"/>
    </source>
</evidence>
<dbReference type="AlphaFoldDB" id="A0A6C0GUQ3"/>